<dbReference type="EMBL" id="BBLT01000007">
    <property type="protein sequence ID" value="GAL86192.1"/>
    <property type="molecule type" value="Genomic_DNA"/>
</dbReference>
<gene>
    <name evidence="10" type="ORF">MYP_3421</name>
</gene>
<keyword evidence="11" id="KW-1185">Reference proteome</keyword>
<keyword evidence="6" id="KW-0732">Signal</keyword>
<feature type="chain" id="PRO_5001937145" evidence="6">
    <location>
        <begin position="25"/>
        <end position="1110"/>
    </location>
</feature>
<keyword evidence="3" id="KW-0963">Cytoplasm</keyword>
<sequence>MKLRLSTAFLSIAAGLLTPSLSKAQVTLLHDYVNNKSAAIGTFQGIDFREAGFSGLYPIANTNGKEFWTVSDRGVNIDCANANSAECRPTYDKMYAFPSYAPKIHRIRVNGDSIQILQSISIKRPNGTTATGLLNPAGFGSTESELNSTDTVLSCTNFAAKTVAKDIWGIDSEGLVVDNEGNFWICEEGGPSIWKLNRNGVVVKRFTPYANLPGAQPEDVAIDTVFKYRKNNRGFEGISITPNGKIYAIIQSPILYPTPAAGDASRIHRILEIDPATNATRMFAYVNEGVIGSGLNQVRLKDWKIGDMAAINNNEFLIIEVGIRGTTDSKKVYKIDISEATPVTSELYNGKSLEELADGDGLTANGIVPVGRTMFLDLVANGWPASLDKAEGLAIVNDSTVVLCNDNDYGQTSPNADGLATATGNLSHMFVFGLKGSDKISNYVPFASALAEGTTGISTSTTPYLVPVTPGVKLTSILTTNDVINGYKMCGIPDGLGAFDNNDGTFTLLMNHEFGNTAGVTRAHGSKGAFVSKWIIQKADLSVISGSDLIQNVNLWNGTGYTTYSSSSPSSSAAFARFCSADLPAISAFYNIKTGMGTQARIFLNGEESGNEGRVFAHIASGSAAGTSYELPALGKASWENLTARPLESDKTVVVGMDDSSPGQVYVYIGSKTDSGSDVEKAGLTNGKLYGISVTGMLNEANTNIPVAGTEFTLVDLGDIKNSTGSEINTNSNNLGVTNFLRPEDGAWDPSSLNDFYFVTTNAFTSPSRLWRLRFSDINNPEAGGTIEAVLDGTEGQKMLDNLAIDHYGHILLVEDVGGNAHIGRVLQYDIDTDVLTTVAEHDRTRFLNGGANFLTQDEEATGILDMQEILGPGMFLTADQAHYAIPGEVVEGGQLLALFNPDSYNANPEISITANNNFGTVATGKTINQDVIISNTGPGALKIKAINFSGTDYALEESLIFPISIAAGESQTLAVTFAPLVDGLHNAIMTIENNDFDESRVEVALTGLSTSPGDVTSIPSGYHSVTGIQIFPNPAGDLATIALTMEKAEHVTISVFNSKGSLATAVIEKELAAGMNEIALSTSALQNGIYVVKLSSESGSKSVKVVVAH</sequence>
<dbReference type="InterPro" id="IPR027372">
    <property type="entry name" value="Phytase-like_dom"/>
</dbReference>
<evidence type="ECO:0000259" key="8">
    <source>
        <dbReference type="Pfam" id="PF18962"/>
    </source>
</evidence>
<dbReference type="NCBIfam" id="NF012200">
    <property type="entry name" value="choice_anch_D"/>
    <property type="match status" value="1"/>
</dbReference>
<evidence type="ECO:0000256" key="2">
    <source>
        <dbReference type="ARBA" id="ARBA00004496"/>
    </source>
</evidence>
<evidence type="ECO:0000313" key="10">
    <source>
        <dbReference type="EMBL" id="GAL86192.1"/>
    </source>
</evidence>
<protein>
    <submittedName>
        <fullName evidence="10">Phytase</fullName>
    </submittedName>
</protein>
<dbReference type="InterPro" id="IPR013783">
    <property type="entry name" value="Ig-like_fold"/>
</dbReference>
<reference evidence="10 11" key="1">
    <citation type="submission" date="2014-09" db="EMBL/GenBank/DDBJ databases">
        <title>Sporocytophaga myxococcoides PG-01 genome sequencing.</title>
        <authorList>
            <person name="Liu L."/>
            <person name="Gao P.J."/>
            <person name="Chen G.J."/>
            <person name="Wang L.S."/>
        </authorList>
    </citation>
    <scope>NUCLEOTIDE SEQUENCE [LARGE SCALE GENOMIC DNA]</scope>
    <source>
        <strain evidence="10 11">PG-01</strain>
    </source>
</reference>
<feature type="domain" description="HYDIN/VesB/CFA65-like Ig-like" evidence="9">
    <location>
        <begin position="915"/>
        <end position="1007"/>
    </location>
</feature>
<feature type="domain" description="Phytase-like" evidence="7">
    <location>
        <begin position="52"/>
        <end position="409"/>
    </location>
</feature>
<dbReference type="STRING" id="153721.MYP_3421"/>
<feature type="signal peptide" evidence="6">
    <location>
        <begin position="1"/>
        <end position="24"/>
    </location>
</feature>
<evidence type="ECO:0000256" key="4">
    <source>
        <dbReference type="ARBA" id="ARBA00023069"/>
    </source>
</evidence>
<dbReference type="Pfam" id="PF13449">
    <property type="entry name" value="Phytase-like"/>
    <property type="match status" value="1"/>
</dbReference>
<dbReference type="Pfam" id="PF22544">
    <property type="entry name" value="HYDIN_VesB_CFA65-like_Ig"/>
    <property type="match status" value="1"/>
</dbReference>
<dbReference type="Gene3D" id="2.60.40.10">
    <property type="entry name" value="Immunoglobulins"/>
    <property type="match status" value="1"/>
</dbReference>
<organism evidence="10 11">
    <name type="scientific">Sporocytophaga myxococcoides</name>
    <dbReference type="NCBI Taxonomy" id="153721"/>
    <lineage>
        <taxon>Bacteria</taxon>
        <taxon>Pseudomonadati</taxon>
        <taxon>Bacteroidota</taxon>
        <taxon>Cytophagia</taxon>
        <taxon>Cytophagales</taxon>
        <taxon>Cytophagaceae</taxon>
        <taxon>Sporocytophaga</taxon>
    </lineage>
</organism>
<dbReference type="InterPro" id="IPR026444">
    <property type="entry name" value="Secre_tail"/>
</dbReference>
<dbReference type="InterPro" id="IPR053879">
    <property type="entry name" value="HYDIN_VesB_CFA65-like_Ig"/>
</dbReference>
<dbReference type="InterPro" id="IPR008557">
    <property type="entry name" value="PhoX"/>
</dbReference>
<evidence type="ECO:0000256" key="1">
    <source>
        <dbReference type="ARBA" id="ARBA00004138"/>
    </source>
</evidence>
<dbReference type="Proteomes" id="UP000030185">
    <property type="component" value="Unassembled WGS sequence"/>
</dbReference>
<evidence type="ECO:0000313" key="11">
    <source>
        <dbReference type="Proteomes" id="UP000030185"/>
    </source>
</evidence>
<dbReference type="SUPFAM" id="SSF101898">
    <property type="entry name" value="NHL repeat"/>
    <property type="match status" value="1"/>
</dbReference>
<dbReference type="RefSeq" id="WP_052430283.1">
    <property type="nucleotide sequence ID" value="NZ_BBLT01000007.1"/>
</dbReference>
<accession>A0A098LI96</accession>
<evidence type="ECO:0000259" key="7">
    <source>
        <dbReference type="Pfam" id="PF13449"/>
    </source>
</evidence>
<evidence type="ECO:0000259" key="9">
    <source>
        <dbReference type="Pfam" id="PF22544"/>
    </source>
</evidence>
<comment type="caution">
    <text evidence="10">The sequence shown here is derived from an EMBL/GenBank/DDBJ whole genome shotgun (WGS) entry which is preliminary data.</text>
</comment>
<dbReference type="NCBIfam" id="TIGR04183">
    <property type="entry name" value="Por_Secre_tail"/>
    <property type="match status" value="1"/>
</dbReference>
<dbReference type="OrthoDB" id="9803927at2"/>
<feature type="domain" description="Secretion system C-terminal sorting" evidence="8">
    <location>
        <begin position="1031"/>
        <end position="1108"/>
    </location>
</feature>
<dbReference type="PANTHER" id="PTHR37957">
    <property type="entry name" value="BLR7070 PROTEIN"/>
    <property type="match status" value="1"/>
</dbReference>
<proteinExistence type="predicted"/>
<keyword evidence="5" id="KW-0966">Cell projection</keyword>
<comment type="subcellular location">
    <subcellularLocation>
        <location evidence="1">Cell projection</location>
        <location evidence="1">Cilium</location>
    </subcellularLocation>
    <subcellularLocation>
        <location evidence="2">Cytoplasm</location>
    </subcellularLocation>
</comment>
<name>A0A098LI96_9BACT</name>
<evidence type="ECO:0000256" key="3">
    <source>
        <dbReference type="ARBA" id="ARBA00022490"/>
    </source>
</evidence>
<dbReference type="eggNOG" id="COG4222">
    <property type="taxonomic scope" value="Bacteria"/>
</dbReference>
<dbReference type="PANTHER" id="PTHR37957:SF1">
    <property type="entry name" value="PHYTASE-LIKE DOMAIN-CONTAINING PROTEIN"/>
    <property type="match status" value="1"/>
</dbReference>
<dbReference type="GO" id="GO:0005737">
    <property type="term" value="C:cytoplasm"/>
    <property type="evidence" value="ECO:0007669"/>
    <property type="project" value="UniProtKB-SubCell"/>
</dbReference>
<dbReference type="Pfam" id="PF18962">
    <property type="entry name" value="Por_Secre_tail"/>
    <property type="match status" value="1"/>
</dbReference>
<dbReference type="Pfam" id="PF05787">
    <property type="entry name" value="PhoX"/>
    <property type="match status" value="1"/>
</dbReference>
<evidence type="ECO:0000256" key="6">
    <source>
        <dbReference type="SAM" id="SignalP"/>
    </source>
</evidence>
<keyword evidence="4" id="KW-0969">Cilium</keyword>
<evidence type="ECO:0000256" key="5">
    <source>
        <dbReference type="ARBA" id="ARBA00023273"/>
    </source>
</evidence>
<dbReference type="AlphaFoldDB" id="A0A098LI96"/>